<dbReference type="InterPro" id="IPR041474">
    <property type="entry name" value="NicS_C"/>
</dbReference>
<evidence type="ECO:0000256" key="2">
    <source>
        <dbReference type="PROSITE-ProRule" id="PRU00335"/>
    </source>
</evidence>
<name>A0ABP8R4H7_9SPHI</name>
<dbReference type="Pfam" id="PF17938">
    <property type="entry name" value="TetR_C_29"/>
    <property type="match status" value="1"/>
</dbReference>
<dbReference type="Proteomes" id="UP001500394">
    <property type="component" value="Unassembled WGS sequence"/>
</dbReference>
<evidence type="ECO:0000256" key="1">
    <source>
        <dbReference type="ARBA" id="ARBA00023125"/>
    </source>
</evidence>
<organism evidence="4 5">
    <name type="scientific">Sphingobacterium thermophilum</name>
    <dbReference type="NCBI Taxonomy" id="768534"/>
    <lineage>
        <taxon>Bacteria</taxon>
        <taxon>Pseudomonadati</taxon>
        <taxon>Bacteroidota</taxon>
        <taxon>Sphingobacteriia</taxon>
        <taxon>Sphingobacteriales</taxon>
        <taxon>Sphingobacteriaceae</taxon>
        <taxon>Sphingobacterium</taxon>
    </lineage>
</organism>
<dbReference type="RefSeq" id="WP_345067847.1">
    <property type="nucleotide sequence ID" value="NZ_BAABGR010000027.1"/>
</dbReference>
<feature type="domain" description="HTH tetR-type" evidence="3">
    <location>
        <begin position="4"/>
        <end position="64"/>
    </location>
</feature>
<dbReference type="SUPFAM" id="SSF48498">
    <property type="entry name" value="Tetracyclin repressor-like, C-terminal domain"/>
    <property type="match status" value="1"/>
</dbReference>
<dbReference type="EMBL" id="BAABGR010000027">
    <property type="protein sequence ID" value="GAA4517798.1"/>
    <property type="molecule type" value="Genomic_DNA"/>
</dbReference>
<dbReference type="PROSITE" id="PS50977">
    <property type="entry name" value="HTH_TETR_2"/>
    <property type="match status" value="1"/>
</dbReference>
<dbReference type="PANTHER" id="PTHR30328:SF54">
    <property type="entry name" value="HTH-TYPE TRANSCRIPTIONAL REPRESSOR SCO4008"/>
    <property type="match status" value="1"/>
</dbReference>
<protein>
    <submittedName>
        <fullName evidence="4">TetR family transcriptional regulator</fullName>
    </submittedName>
</protein>
<dbReference type="InterPro" id="IPR001647">
    <property type="entry name" value="HTH_TetR"/>
</dbReference>
<dbReference type="InterPro" id="IPR009057">
    <property type="entry name" value="Homeodomain-like_sf"/>
</dbReference>
<feature type="DNA-binding region" description="H-T-H motif" evidence="2">
    <location>
        <begin position="27"/>
        <end position="46"/>
    </location>
</feature>
<dbReference type="InterPro" id="IPR050109">
    <property type="entry name" value="HTH-type_TetR-like_transc_reg"/>
</dbReference>
<keyword evidence="5" id="KW-1185">Reference proteome</keyword>
<dbReference type="Pfam" id="PF00440">
    <property type="entry name" value="TetR_N"/>
    <property type="match status" value="1"/>
</dbReference>
<evidence type="ECO:0000259" key="3">
    <source>
        <dbReference type="PROSITE" id="PS50977"/>
    </source>
</evidence>
<comment type="caution">
    <text evidence="4">The sequence shown here is derived from an EMBL/GenBank/DDBJ whole genome shotgun (WGS) entry which is preliminary data.</text>
</comment>
<proteinExistence type="predicted"/>
<evidence type="ECO:0000313" key="4">
    <source>
        <dbReference type="EMBL" id="GAA4517798.1"/>
    </source>
</evidence>
<accession>A0ABP8R4H7</accession>
<dbReference type="SUPFAM" id="SSF46689">
    <property type="entry name" value="Homeodomain-like"/>
    <property type="match status" value="1"/>
</dbReference>
<reference evidence="5" key="1">
    <citation type="journal article" date="2019" name="Int. J. Syst. Evol. Microbiol.">
        <title>The Global Catalogue of Microorganisms (GCM) 10K type strain sequencing project: providing services to taxonomists for standard genome sequencing and annotation.</title>
        <authorList>
            <consortium name="The Broad Institute Genomics Platform"/>
            <consortium name="The Broad Institute Genome Sequencing Center for Infectious Disease"/>
            <person name="Wu L."/>
            <person name="Ma J."/>
        </authorList>
    </citation>
    <scope>NUCLEOTIDE SEQUENCE [LARGE SCALE GENOMIC DNA]</scope>
    <source>
        <strain evidence="5">JCM 17858</strain>
    </source>
</reference>
<keyword evidence="1 2" id="KW-0238">DNA-binding</keyword>
<dbReference type="PANTHER" id="PTHR30328">
    <property type="entry name" value="TRANSCRIPTIONAL REPRESSOR"/>
    <property type="match status" value="1"/>
</dbReference>
<evidence type="ECO:0000313" key="5">
    <source>
        <dbReference type="Proteomes" id="UP001500394"/>
    </source>
</evidence>
<dbReference type="PRINTS" id="PR00455">
    <property type="entry name" value="HTHTETR"/>
</dbReference>
<sequence>MKLSEKQLEIIRIAQTMFAKNGFEGTCVRDIAQATDINVAMINYYFGSKENLLETIIKWGIETYKLNPSQYESEEDPIYRLEKMVEHYVSSKINNPSVYQILISEASIRKRKINEELFTELRKHNIECIRRVIEYGVQKGTFSTYDPILIHTTMIGTFMHFNYNRAFYEQTLPKSHYDNFDDYLAEIIIKHLKFTIKAILTHENQ</sequence>
<dbReference type="Gene3D" id="1.10.357.10">
    <property type="entry name" value="Tetracycline Repressor, domain 2"/>
    <property type="match status" value="1"/>
</dbReference>
<gene>
    <name evidence="4" type="ORF">GCM10023173_18760</name>
</gene>
<dbReference type="InterPro" id="IPR036271">
    <property type="entry name" value="Tet_transcr_reg_TetR-rel_C_sf"/>
</dbReference>